<comment type="cofactor">
    <cofactor evidence="1">
        <name>FAD</name>
        <dbReference type="ChEBI" id="CHEBI:57692"/>
    </cofactor>
</comment>
<dbReference type="InterPro" id="IPR036188">
    <property type="entry name" value="FAD/NAD-bd_sf"/>
</dbReference>
<keyword evidence="5" id="KW-0285">Flavoprotein</keyword>
<keyword evidence="6" id="KW-0274">FAD</keyword>
<dbReference type="Gene3D" id="3.50.50.60">
    <property type="entry name" value="FAD/NAD(P)-binding domain"/>
    <property type="match status" value="2"/>
</dbReference>
<dbReference type="InterPro" id="IPR001138">
    <property type="entry name" value="Zn2Cys6_DnaBD"/>
</dbReference>
<dbReference type="AlphaFoldDB" id="A0A8H5JVR1"/>
<evidence type="ECO:0000256" key="1">
    <source>
        <dbReference type="ARBA" id="ARBA00001974"/>
    </source>
</evidence>
<evidence type="ECO:0000256" key="2">
    <source>
        <dbReference type="ARBA" id="ARBA00004924"/>
    </source>
</evidence>
<dbReference type="InterPro" id="IPR036864">
    <property type="entry name" value="Zn2-C6_fun-type_DNA-bd_sf"/>
</dbReference>
<keyword evidence="9" id="KW-0539">Nucleus</keyword>
<dbReference type="SUPFAM" id="SSF57701">
    <property type="entry name" value="Zn2/Cys6 DNA-binding domain"/>
    <property type="match status" value="1"/>
</dbReference>
<keyword evidence="14" id="KW-1185">Reference proteome</keyword>
<dbReference type="SUPFAM" id="SSF51905">
    <property type="entry name" value="FAD/NAD(P)-binding domain"/>
    <property type="match status" value="1"/>
</dbReference>
<comment type="catalytic activity">
    <reaction evidence="11">
        <text>L-ornithine + NADH + O2 = N(5)-hydroxy-L-ornithine + NAD(+) + H2O</text>
        <dbReference type="Rhea" id="RHEA:41512"/>
        <dbReference type="ChEBI" id="CHEBI:15377"/>
        <dbReference type="ChEBI" id="CHEBI:15379"/>
        <dbReference type="ChEBI" id="CHEBI:46911"/>
        <dbReference type="ChEBI" id="CHEBI:57540"/>
        <dbReference type="ChEBI" id="CHEBI:57945"/>
        <dbReference type="ChEBI" id="CHEBI:78275"/>
        <dbReference type="EC" id="1.14.13.196"/>
    </reaction>
</comment>
<feature type="domain" description="Zn(2)-C6 fungal-type" evidence="12">
    <location>
        <begin position="580"/>
        <end position="608"/>
    </location>
</feature>
<dbReference type="EC" id="1.14.13.196" evidence="4"/>
<dbReference type="Pfam" id="PF00172">
    <property type="entry name" value="Zn_clus"/>
    <property type="match status" value="1"/>
</dbReference>
<evidence type="ECO:0000256" key="6">
    <source>
        <dbReference type="ARBA" id="ARBA00022827"/>
    </source>
</evidence>
<gene>
    <name evidence="13" type="ORF">FNAPI_3044</name>
</gene>
<dbReference type="CDD" id="cd00067">
    <property type="entry name" value="GAL4"/>
    <property type="match status" value="1"/>
</dbReference>
<dbReference type="GO" id="GO:0016491">
    <property type="term" value="F:oxidoreductase activity"/>
    <property type="evidence" value="ECO:0007669"/>
    <property type="project" value="UniProtKB-KW"/>
</dbReference>
<organism evidence="13 14">
    <name type="scientific">Fusarium napiforme</name>
    <dbReference type="NCBI Taxonomy" id="42672"/>
    <lineage>
        <taxon>Eukaryota</taxon>
        <taxon>Fungi</taxon>
        <taxon>Dikarya</taxon>
        <taxon>Ascomycota</taxon>
        <taxon>Pezizomycotina</taxon>
        <taxon>Sordariomycetes</taxon>
        <taxon>Hypocreomycetidae</taxon>
        <taxon>Hypocreales</taxon>
        <taxon>Nectriaceae</taxon>
        <taxon>Fusarium</taxon>
        <taxon>Fusarium fujikuroi species complex</taxon>
    </lineage>
</organism>
<dbReference type="InterPro" id="IPR021858">
    <property type="entry name" value="Fun_TF"/>
</dbReference>
<dbReference type="PANTHER" id="PTHR38663:SF1">
    <property type="entry name" value="L-ORNITHINE N(5)-MONOOXYGENASE"/>
    <property type="match status" value="1"/>
</dbReference>
<evidence type="ECO:0000256" key="3">
    <source>
        <dbReference type="ARBA" id="ARBA00007588"/>
    </source>
</evidence>
<evidence type="ECO:0000256" key="9">
    <source>
        <dbReference type="ARBA" id="ARBA00023242"/>
    </source>
</evidence>
<dbReference type="InterPro" id="IPR025700">
    <property type="entry name" value="Lys/Orn_oxygenase"/>
</dbReference>
<evidence type="ECO:0000256" key="5">
    <source>
        <dbReference type="ARBA" id="ARBA00022630"/>
    </source>
</evidence>
<reference evidence="13 14" key="1">
    <citation type="submission" date="2020-05" db="EMBL/GenBank/DDBJ databases">
        <title>Identification and distribution of gene clusters putatively required for synthesis of sphingolipid metabolism inhibitors in phylogenetically diverse species of the filamentous fungus Fusarium.</title>
        <authorList>
            <person name="Kim H.-S."/>
            <person name="Busman M."/>
            <person name="Brown D.W."/>
            <person name="Divon H."/>
            <person name="Uhlig S."/>
            <person name="Proctor R.H."/>
        </authorList>
    </citation>
    <scope>NUCLEOTIDE SEQUENCE [LARGE SCALE GENOMIC DNA]</scope>
    <source>
        <strain evidence="13 14">NRRL 25196</strain>
    </source>
</reference>
<evidence type="ECO:0000256" key="10">
    <source>
        <dbReference type="ARBA" id="ARBA00047598"/>
    </source>
</evidence>
<dbReference type="Pfam" id="PF11951">
    <property type="entry name" value="Fungal_trans_2"/>
    <property type="match status" value="1"/>
</dbReference>
<dbReference type="Proteomes" id="UP000574317">
    <property type="component" value="Unassembled WGS sequence"/>
</dbReference>
<evidence type="ECO:0000256" key="8">
    <source>
        <dbReference type="ARBA" id="ARBA00023002"/>
    </source>
</evidence>
<evidence type="ECO:0000256" key="7">
    <source>
        <dbReference type="ARBA" id="ARBA00022857"/>
    </source>
</evidence>
<sequence>MSSIQVEEEIYDVLVIGAGPCGLAISARLHEHTPAALFTDEEHRRFHWISKYGNKMPLKHVRSGKISPPKQVAKPQYKMLVLDADSDTWMGRWNRLFKMYDISHLRSPMLWHVDPLDRDALLAHAYANDRADELVEIRNCVGKEVSKHGRKKSGQRACGRRQEARVDINVRERNDYYNPSTSLFCDHCEKVAARYNLSSNMIRKESLQHLDYDEVKGISIDGEKLFTVTTNKTRRYARTVVLAVGPANVAKIPRIPSMPDSNLPQTCHSMHITEFPDPIVKARIAAKKTTNILIVGGGLTSAQLTDLAIRKGVTKVWHVMRGPLRIKHFDVGLEWMGKFKNAKQAQFYYADSDDERIEMIKEARGGGSITPVFHKRLKKHLLTKKLELFTETSLTDAQFDAEKGTWSVQTNPPTEMPAMDYMYFATGIQTDFSSLPYLQTILSKYPIEGRGGFPCINNDLMWNDDVPLFMMGRLAALRLGPAAPNLGGAQIGAERIAWAIEDRVARAGEDEGEDYRKGCAERSTPALSPQLVAVMNYASILNTNAHLVLCIFIITSPFTHPPSSIPRDHDTWLAQEYKKARKVKCDETWPRCKRCLTTGRTCTGYNAPPPGSFSWTSLLRIKPQTLPITNSKEVRSLSFFHHVVAPVLSGPFDGSFWTYFVVQMAQSEPAARHAVLAISSLFESFEPAKESVADEFAIMHYNKAISILTRDTKPCVDTVLLVCMMFICIEFLRGNREAAITHASHGVHLLNSEGHKSRLANTFAQMSVFPLFFIEVGTDFPLLQGDEAADLKNPVFHTISEAQHALEHLSIRIINLVRDGNAFRLHVVDEEPQEWVIDEQAEAKQDLEAWGVAFERFRAFGEEREEDLTVLALITRYRLMRIWIANCFERGEMEYDSMKEDFVTIVECARKAAEYHDAQRTTPGKFMFNVGFNPMLHFTVWKCRYLSLRVEALSLMRRLSSQQEALWDAALMYNMSRRIIEVEHGIDLCGDYDINDGTLPPDESRVKGFFFRESPEVESVMWDKNAETVYFLMAHPEGGVIYRKDYVRNKHLVLDSGQTFWM</sequence>
<keyword evidence="7" id="KW-0521">NADP</keyword>
<comment type="pathway">
    <text evidence="2">Siderophore biosynthesis.</text>
</comment>
<comment type="catalytic activity">
    <reaction evidence="10">
        <text>L-ornithine + NADPH + O2 = N(5)-hydroxy-L-ornithine + NADP(+) + H2O</text>
        <dbReference type="Rhea" id="RHEA:41508"/>
        <dbReference type="ChEBI" id="CHEBI:15377"/>
        <dbReference type="ChEBI" id="CHEBI:15379"/>
        <dbReference type="ChEBI" id="CHEBI:46911"/>
        <dbReference type="ChEBI" id="CHEBI:57783"/>
        <dbReference type="ChEBI" id="CHEBI:58349"/>
        <dbReference type="ChEBI" id="CHEBI:78275"/>
        <dbReference type="EC" id="1.14.13.196"/>
    </reaction>
</comment>
<dbReference type="GO" id="GO:0008270">
    <property type="term" value="F:zinc ion binding"/>
    <property type="evidence" value="ECO:0007669"/>
    <property type="project" value="InterPro"/>
</dbReference>
<name>A0A8H5JVR1_9HYPO</name>
<evidence type="ECO:0000313" key="14">
    <source>
        <dbReference type="Proteomes" id="UP000574317"/>
    </source>
</evidence>
<keyword evidence="8" id="KW-0560">Oxidoreductase</keyword>
<dbReference type="CDD" id="cd12148">
    <property type="entry name" value="fungal_TF_MHR"/>
    <property type="match status" value="1"/>
</dbReference>
<protein>
    <recommendedName>
        <fullName evidence="4">L-ornithine N(5)-monooxygenase [NAD(P)H]</fullName>
        <ecNumber evidence="4">1.14.13.196</ecNumber>
    </recommendedName>
</protein>
<evidence type="ECO:0000259" key="12">
    <source>
        <dbReference type="Pfam" id="PF00172"/>
    </source>
</evidence>
<dbReference type="EMBL" id="JAAOAO010000104">
    <property type="protein sequence ID" value="KAF5562725.1"/>
    <property type="molecule type" value="Genomic_DNA"/>
</dbReference>
<dbReference type="GO" id="GO:0000981">
    <property type="term" value="F:DNA-binding transcription factor activity, RNA polymerase II-specific"/>
    <property type="evidence" value="ECO:0007669"/>
    <property type="project" value="InterPro"/>
</dbReference>
<dbReference type="PANTHER" id="PTHR38663">
    <property type="match status" value="1"/>
</dbReference>
<evidence type="ECO:0000256" key="11">
    <source>
        <dbReference type="ARBA" id="ARBA00049248"/>
    </source>
</evidence>
<comment type="similarity">
    <text evidence="3">Belongs to the lysine N(6)-hydroxylase/L-ornithine N(5)-oxygenase family.</text>
</comment>
<comment type="caution">
    <text evidence="13">The sequence shown here is derived from an EMBL/GenBank/DDBJ whole genome shotgun (WGS) entry which is preliminary data.</text>
</comment>
<evidence type="ECO:0000256" key="4">
    <source>
        <dbReference type="ARBA" id="ARBA00012881"/>
    </source>
</evidence>
<proteinExistence type="inferred from homology"/>
<dbReference type="Pfam" id="PF13434">
    <property type="entry name" value="Lys_Orn_oxgnase"/>
    <property type="match status" value="1"/>
</dbReference>
<evidence type="ECO:0000313" key="13">
    <source>
        <dbReference type="EMBL" id="KAF5562725.1"/>
    </source>
</evidence>
<accession>A0A8H5JVR1</accession>